<accession>A0ABQ4PRI6</accession>
<proteinExistence type="predicted"/>
<evidence type="ECO:0000313" key="1">
    <source>
        <dbReference type="EMBL" id="GIU52089.1"/>
    </source>
</evidence>
<evidence type="ECO:0000313" key="2">
    <source>
        <dbReference type="Proteomes" id="UP000887104"/>
    </source>
</evidence>
<dbReference type="Proteomes" id="UP000887104">
    <property type="component" value="Unassembled WGS sequence"/>
</dbReference>
<dbReference type="RefSeq" id="WP_220783347.1">
    <property type="nucleotide sequence ID" value="NZ_BPEY01000152.1"/>
</dbReference>
<sequence>MPLPSSRNRVLLKFMDEQYVDSFINEGLLFMNNVQFFREYEDEDPALRGDSYEGLAASWLPSEVVLTINGREITDAVGKIDLRDNHQDETNIYSMAIISDQDILDAGPEGLFLSKRFKGFGNKTVIISGKNITEFWRRVQEALDSSVVIYNFGADSVVARKVTYVERSDHHNQLDIFNKFSEFKWQYEWRLALKQADKGALSLYIGCLSDIASVADTESLINSPIKFVPKDL</sequence>
<gene>
    <name evidence="1" type="ORF">TUM4438_43870</name>
</gene>
<organism evidence="1 2">
    <name type="scientific">Shewanella sairae</name>
    <dbReference type="NCBI Taxonomy" id="190310"/>
    <lineage>
        <taxon>Bacteria</taxon>
        <taxon>Pseudomonadati</taxon>
        <taxon>Pseudomonadota</taxon>
        <taxon>Gammaproteobacteria</taxon>
        <taxon>Alteromonadales</taxon>
        <taxon>Shewanellaceae</taxon>
        <taxon>Shewanella</taxon>
    </lineage>
</organism>
<protein>
    <submittedName>
        <fullName evidence="1">Uncharacterized protein</fullName>
    </submittedName>
</protein>
<keyword evidence="2" id="KW-1185">Reference proteome</keyword>
<dbReference type="EMBL" id="BPEY01000152">
    <property type="protein sequence ID" value="GIU52089.1"/>
    <property type="molecule type" value="Genomic_DNA"/>
</dbReference>
<reference evidence="1" key="1">
    <citation type="submission" date="2021-05" db="EMBL/GenBank/DDBJ databases">
        <title>Molecular characterization for Shewanella algae harboring chromosomal blaOXA-55-like strains isolated from clinical and environment sample.</title>
        <authorList>
            <person name="Ohama Y."/>
            <person name="Aoki K."/>
            <person name="Harada S."/>
            <person name="Moriya K."/>
            <person name="Ishii Y."/>
            <person name="Tateda K."/>
        </authorList>
    </citation>
    <scope>NUCLEOTIDE SEQUENCE</scope>
    <source>
        <strain evidence="1">JCM 11563</strain>
    </source>
</reference>
<comment type="caution">
    <text evidence="1">The sequence shown here is derived from an EMBL/GenBank/DDBJ whole genome shotgun (WGS) entry which is preliminary data.</text>
</comment>
<name>A0ABQ4PRI6_9GAMM</name>